<comment type="subcellular location">
    <subcellularLocation>
        <location evidence="4">Cytoplasm</location>
    </subcellularLocation>
</comment>
<comment type="caution">
    <text evidence="4">Lacks conserved residue(s) required for the propagation of feature annotation.</text>
</comment>
<evidence type="ECO:0000313" key="5">
    <source>
        <dbReference type="EMBL" id="KJZ82158.1"/>
    </source>
</evidence>
<evidence type="ECO:0000256" key="4">
    <source>
        <dbReference type="HAMAP-Rule" id="MF_00528"/>
    </source>
</evidence>
<dbReference type="PANTHER" id="PTHR43213">
    <property type="entry name" value="BIFUNCTIONAL DTTP/UTP PYROPHOSPHATASE/METHYLTRANSFERASE PROTEIN-RELATED"/>
    <property type="match status" value="1"/>
</dbReference>
<dbReference type="Pfam" id="PF02545">
    <property type="entry name" value="Maf"/>
    <property type="match status" value="1"/>
</dbReference>
<feature type="active site" description="Proton acceptor" evidence="4">
    <location>
        <position position="77"/>
    </location>
</feature>
<keyword evidence="2 4" id="KW-0378">Hydrolase</keyword>
<dbReference type="PIRSF" id="PIRSF006305">
    <property type="entry name" value="Maf"/>
    <property type="match status" value="1"/>
</dbReference>
<organism evidence="5 6">
    <name type="scientific">Candidatus Liberibacter solanacearum</name>
    <dbReference type="NCBI Taxonomy" id="556287"/>
    <lineage>
        <taxon>Bacteria</taxon>
        <taxon>Pseudomonadati</taxon>
        <taxon>Pseudomonadota</taxon>
        <taxon>Alphaproteobacteria</taxon>
        <taxon>Hyphomicrobiales</taxon>
        <taxon>Rhizobiaceae</taxon>
        <taxon>Liberibacter</taxon>
    </lineage>
</organism>
<dbReference type="SUPFAM" id="SSF52972">
    <property type="entry name" value="ITPase-like"/>
    <property type="match status" value="1"/>
</dbReference>
<dbReference type="EMBL" id="JMTK01000002">
    <property type="protein sequence ID" value="KJZ82158.1"/>
    <property type="molecule type" value="Genomic_DNA"/>
</dbReference>
<comment type="similarity">
    <text evidence="4">Belongs to the Maf family.</text>
</comment>
<keyword evidence="3 4" id="KW-0546">Nucleotide metabolism</keyword>
<dbReference type="PANTHER" id="PTHR43213:SF5">
    <property type="entry name" value="BIFUNCTIONAL DTTP_UTP PYROPHOSPHATASE_METHYLTRANSFERASE PROTEIN-RELATED"/>
    <property type="match status" value="1"/>
</dbReference>
<dbReference type="Gene3D" id="3.90.950.10">
    <property type="match status" value="1"/>
</dbReference>
<evidence type="ECO:0000256" key="2">
    <source>
        <dbReference type="ARBA" id="ARBA00022801"/>
    </source>
</evidence>
<proteinExistence type="inferred from homology"/>
<reference evidence="5 6" key="1">
    <citation type="journal article" date="2015" name="Phytopathology">
        <title>Genomes of Candidatus Liberibacter solanacearum haplotype A from New Zealand and the USA suggest significant genome plasticity in the species.</title>
        <authorList>
            <person name="Thompson S.M."/>
            <person name="Johnson C.P."/>
            <person name="Lu A.Y."/>
            <person name="Frampton R.A."/>
            <person name="Sullivan K.L."/>
            <person name="Fiers M.W."/>
            <person name="Crowhurst R.N."/>
            <person name="Pitman A.R."/>
            <person name="Scott I."/>
            <person name="Gudmestad N.C."/>
            <person name="Smith G.R."/>
        </authorList>
    </citation>
    <scope>NUCLEOTIDE SEQUENCE [LARGE SCALE GENOMIC DNA]</scope>
    <source>
        <strain evidence="5 6">LsoNZ1</strain>
    </source>
</reference>
<comment type="catalytic activity">
    <reaction evidence="4">
        <text>a 2'-deoxyribonucleoside 5'-triphosphate + H2O = a 2'-deoxyribonucleoside 5'-phosphate + diphosphate + H(+)</text>
        <dbReference type="Rhea" id="RHEA:44644"/>
        <dbReference type="ChEBI" id="CHEBI:15377"/>
        <dbReference type="ChEBI" id="CHEBI:15378"/>
        <dbReference type="ChEBI" id="CHEBI:33019"/>
        <dbReference type="ChEBI" id="CHEBI:61560"/>
        <dbReference type="ChEBI" id="CHEBI:65317"/>
        <dbReference type="EC" id="3.6.1.9"/>
    </reaction>
</comment>
<protein>
    <recommendedName>
        <fullName evidence="4">Nucleoside triphosphate pyrophosphatase</fullName>
        <ecNumber evidence="4">3.6.1.9</ecNumber>
    </recommendedName>
    <alternativeName>
        <fullName evidence="4">Nucleotide pyrophosphatase</fullName>
        <shortName evidence="4">Nucleotide PPase</shortName>
    </alternativeName>
</protein>
<comment type="function">
    <text evidence="4">Nucleoside triphosphate pyrophosphatase. May have a dual role in cell division arrest and in preventing the incorporation of modified nucleotides into cellular nucleic acids.</text>
</comment>
<dbReference type="InterPro" id="IPR029001">
    <property type="entry name" value="ITPase-like_fam"/>
</dbReference>
<name>A0A0F4VHV5_9HYPH</name>
<dbReference type="PATRIC" id="fig|556287.8.peg.896"/>
<evidence type="ECO:0000256" key="3">
    <source>
        <dbReference type="ARBA" id="ARBA00023080"/>
    </source>
</evidence>
<evidence type="ECO:0000256" key="1">
    <source>
        <dbReference type="ARBA" id="ARBA00001968"/>
    </source>
</evidence>
<sequence length="202" mass="22765">MSNSIILASSSLSRKMIMKNSGIHFSVVKPEIDERKVEKDLEISHKKNSEKIALILAEKKALEVSSRYPQSIVIGCDQTMSLGNVIYHKPIDMKEAEKNLLQLSGKKHRIGSAYVLVKNGKILHHHISVAQLTMYKFSQEFIKLYLKKIGKKALLSVGSYQIDKDGIQLFSSIKGSYFAIVGLPITELINDLKKEKAIDLYF</sequence>
<comment type="catalytic activity">
    <reaction evidence="4">
        <text>a ribonucleoside 5'-triphosphate + H2O = a ribonucleoside 5'-phosphate + diphosphate + H(+)</text>
        <dbReference type="Rhea" id="RHEA:23996"/>
        <dbReference type="ChEBI" id="CHEBI:15377"/>
        <dbReference type="ChEBI" id="CHEBI:15378"/>
        <dbReference type="ChEBI" id="CHEBI:33019"/>
        <dbReference type="ChEBI" id="CHEBI:58043"/>
        <dbReference type="ChEBI" id="CHEBI:61557"/>
        <dbReference type="EC" id="3.6.1.9"/>
    </reaction>
</comment>
<keyword evidence="4" id="KW-0963">Cytoplasm</keyword>
<dbReference type="AlphaFoldDB" id="A0A0F4VHV5"/>
<dbReference type="RefSeq" id="WP_045960857.1">
    <property type="nucleotide sequence ID" value="NZ_JMTK01000002.1"/>
</dbReference>
<dbReference type="GO" id="GO:0009117">
    <property type="term" value="P:nucleotide metabolic process"/>
    <property type="evidence" value="ECO:0007669"/>
    <property type="project" value="UniProtKB-KW"/>
</dbReference>
<comment type="caution">
    <text evidence="5">The sequence shown here is derived from an EMBL/GenBank/DDBJ whole genome shotgun (WGS) entry which is preliminary data.</text>
</comment>
<accession>A0A0F4VHV5</accession>
<dbReference type="GO" id="GO:0047429">
    <property type="term" value="F:nucleoside triphosphate diphosphatase activity"/>
    <property type="evidence" value="ECO:0007669"/>
    <property type="project" value="UniProtKB-EC"/>
</dbReference>
<evidence type="ECO:0000313" key="6">
    <source>
        <dbReference type="Proteomes" id="UP000033731"/>
    </source>
</evidence>
<dbReference type="HAMAP" id="MF_00528">
    <property type="entry name" value="Maf"/>
    <property type="match status" value="1"/>
</dbReference>
<dbReference type="EC" id="3.6.1.9" evidence="4"/>
<dbReference type="GO" id="GO:0005737">
    <property type="term" value="C:cytoplasm"/>
    <property type="evidence" value="ECO:0007669"/>
    <property type="project" value="UniProtKB-SubCell"/>
</dbReference>
<gene>
    <name evidence="5" type="ORF">DJ66_0893</name>
</gene>
<dbReference type="Proteomes" id="UP000033731">
    <property type="component" value="Unassembled WGS sequence"/>
</dbReference>
<keyword evidence="6" id="KW-1185">Reference proteome</keyword>
<dbReference type="InterPro" id="IPR003697">
    <property type="entry name" value="Maf-like"/>
</dbReference>
<comment type="cofactor">
    <cofactor evidence="1 4">
        <name>a divalent metal cation</name>
        <dbReference type="ChEBI" id="CHEBI:60240"/>
    </cofactor>
</comment>